<feature type="compositionally biased region" description="Pro residues" evidence="5">
    <location>
        <begin position="839"/>
        <end position="848"/>
    </location>
</feature>
<evidence type="ECO:0000259" key="6">
    <source>
        <dbReference type="PROSITE" id="PS50199"/>
    </source>
</evidence>
<name>A0A0M0JIT1_9EUKA</name>
<dbReference type="PROSITE" id="PS50199">
    <property type="entry name" value="ZF_RANBP2_2"/>
    <property type="match status" value="2"/>
</dbReference>
<keyword evidence="8" id="KW-1185">Reference proteome</keyword>
<dbReference type="GO" id="GO:0005634">
    <property type="term" value="C:nucleus"/>
    <property type="evidence" value="ECO:0007669"/>
    <property type="project" value="TreeGrafter"/>
</dbReference>
<feature type="region of interest" description="Disordered" evidence="5">
    <location>
        <begin position="834"/>
        <end position="863"/>
    </location>
</feature>
<dbReference type="SUPFAM" id="SSF90209">
    <property type="entry name" value="Ran binding protein zinc finger-like"/>
    <property type="match status" value="1"/>
</dbReference>
<evidence type="ECO:0000313" key="8">
    <source>
        <dbReference type="Proteomes" id="UP000037460"/>
    </source>
</evidence>
<dbReference type="Gene3D" id="4.10.1060.10">
    <property type="entry name" value="Zinc finger, RanBP2-type"/>
    <property type="match status" value="1"/>
</dbReference>
<proteinExistence type="predicted"/>
<feature type="domain" description="RanBP2-type" evidence="6">
    <location>
        <begin position="903"/>
        <end position="932"/>
    </location>
</feature>
<dbReference type="InterPro" id="IPR053000">
    <property type="entry name" value="WSS1-like_metalloprotease"/>
</dbReference>
<keyword evidence="3" id="KW-0862">Zinc</keyword>
<dbReference type="Pfam" id="PF13365">
    <property type="entry name" value="Trypsin_2"/>
    <property type="match status" value="1"/>
</dbReference>
<feature type="domain" description="RanBP2-type" evidence="6">
    <location>
        <begin position="866"/>
        <end position="897"/>
    </location>
</feature>
<evidence type="ECO:0000256" key="2">
    <source>
        <dbReference type="ARBA" id="ARBA00022771"/>
    </source>
</evidence>
<evidence type="ECO:0000256" key="4">
    <source>
        <dbReference type="PROSITE-ProRule" id="PRU00322"/>
    </source>
</evidence>
<organism evidence="7 8">
    <name type="scientific">Chrysochromulina tobinii</name>
    <dbReference type="NCBI Taxonomy" id="1460289"/>
    <lineage>
        <taxon>Eukaryota</taxon>
        <taxon>Haptista</taxon>
        <taxon>Haptophyta</taxon>
        <taxon>Prymnesiophyceae</taxon>
        <taxon>Prymnesiales</taxon>
        <taxon>Chrysochromulinaceae</taxon>
        <taxon>Chrysochromulina</taxon>
    </lineage>
</organism>
<dbReference type="Gene3D" id="2.30.30.380">
    <property type="entry name" value="Zn-finger domain of Sec23/24"/>
    <property type="match status" value="1"/>
</dbReference>
<evidence type="ECO:0000256" key="1">
    <source>
        <dbReference type="ARBA" id="ARBA00022723"/>
    </source>
</evidence>
<dbReference type="InterPro" id="IPR036443">
    <property type="entry name" value="Znf_RanBP2_sf"/>
</dbReference>
<dbReference type="Gene3D" id="2.40.10.120">
    <property type="match status" value="1"/>
</dbReference>
<dbReference type="SMART" id="SM00547">
    <property type="entry name" value="ZnF_RBZ"/>
    <property type="match status" value="2"/>
</dbReference>
<dbReference type="SUPFAM" id="SSF50494">
    <property type="entry name" value="Trypsin-like serine proteases"/>
    <property type="match status" value="1"/>
</dbReference>
<keyword evidence="2 4" id="KW-0863">Zinc-finger</keyword>
<dbReference type="Proteomes" id="UP000037460">
    <property type="component" value="Unassembled WGS sequence"/>
</dbReference>
<dbReference type="InterPro" id="IPR001876">
    <property type="entry name" value="Znf_RanBP2"/>
</dbReference>
<dbReference type="PANTHER" id="PTHR46622:SF1">
    <property type="entry name" value="DNA-DEPENDENT METALLOPROTEASE WSS1"/>
    <property type="match status" value="1"/>
</dbReference>
<comment type="caution">
    <text evidence="7">The sequence shown here is derived from an EMBL/GenBank/DDBJ whole genome shotgun (WGS) entry which is preliminary data.</text>
</comment>
<feature type="compositionally biased region" description="Polar residues" evidence="5">
    <location>
        <begin position="308"/>
        <end position="317"/>
    </location>
</feature>
<feature type="region of interest" description="Disordered" evidence="5">
    <location>
        <begin position="1114"/>
        <end position="1181"/>
    </location>
</feature>
<dbReference type="EMBL" id="JWZX01002877">
    <property type="protein sequence ID" value="KOO26247.1"/>
    <property type="molecule type" value="Genomic_DNA"/>
</dbReference>
<feature type="region of interest" description="Disordered" evidence="5">
    <location>
        <begin position="1"/>
        <end position="21"/>
    </location>
</feature>
<dbReference type="OrthoDB" id="261960at2759"/>
<evidence type="ECO:0000256" key="5">
    <source>
        <dbReference type="SAM" id="MobiDB-lite"/>
    </source>
</evidence>
<dbReference type="PANTHER" id="PTHR46622">
    <property type="entry name" value="DNA-DEPENDENT METALLOPROTEASE WSS1"/>
    <property type="match status" value="1"/>
</dbReference>
<dbReference type="InterPro" id="IPR009003">
    <property type="entry name" value="Peptidase_S1_PA"/>
</dbReference>
<dbReference type="GO" id="GO:0008270">
    <property type="term" value="F:zinc ion binding"/>
    <property type="evidence" value="ECO:0007669"/>
    <property type="project" value="UniProtKB-KW"/>
</dbReference>
<evidence type="ECO:0000313" key="7">
    <source>
        <dbReference type="EMBL" id="KOO26247.1"/>
    </source>
</evidence>
<feature type="region of interest" description="Disordered" evidence="5">
    <location>
        <begin position="46"/>
        <end position="97"/>
    </location>
</feature>
<reference evidence="8" key="1">
    <citation type="journal article" date="2015" name="PLoS Genet.">
        <title>Genome Sequence and Transcriptome Analyses of Chrysochromulina tobin: Metabolic Tools for Enhanced Algal Fitness in the Prominent Order Prymnesiales (Haptophyceae).</title>
        <authorList>
            <person name="Hovde B.T."/>
            <person name="Deodato C.R."/>
            <person name="Hunsperger H.M."/>
            <person name="Ryken S.A."/>
            <person name="Yost W."/>
            <person name="Jha R.K."/>
            <person name="Patterson J."/>
            <person name="Monnat R.J. Jr."/>
            <person name="Barlow S.B."/>
            <person name="Starkenburg S.R."/>
            <person name="Cattolico R.A."/>
        </authorList>
    </citation>
    <scope>NUCLEOTIDE SEQUENCE</scope>
    <source>
        <strain evidence="8">CCMP291</strain>
    </source>
</reference>
<feature type="region of interest" description="Disordered" evidence="5">
    <location>
        <begin position="292"/>
        <end position="328"/>
    </location>
</feature>
<dbReference type="GO" id="GO:0006281">
    <property type="term" value="P:DNA repair"/>
    <property type="evidence" value="ECO:0007669"/>
    <property type="project" value="TreeGrafter"/>
</dbReference>
<feature type="compositionally biased region" description="Polar residues" evidence="5">
    <location>
        <begin position="1"/>
        <end position="17"/>
    </location>
</feature>
<dbReference type="GO" id="GO:0008237">
    <property type="term" value="F:metallopeptidase activity"/>
    <property type="evidence" value="ECO:0007669"/>
    <property type="project" value="TreeGrafter"/>
</dbReference>
<feature type="compositionally biased region" description="Polar residues" evidence="5">
    <location>
        <begin position="46"/>
        <end position="55"/>
    </location>
</feature>
<feature type="region of interest" description="Disordered" evidence="5">
    <location>
        <begin position="502"/>
        <end position="523"/>
    </location>
</feature>
<feature type="compositionally biased region" description="Basic and acidic residues" evidence="5">
    <location>
        <begin position="1154"/>
        <end position="1181"/>
    </location>
</feature>
<dbReference type="Gene3D" id="2.40.300.10">
    <property type="entry name" value="Head decoration protein D"/>
    <property type="match status" value="1"/>
</dbReference>
<evidence type="ECO:0000256" key="3">
    <source>
        <dbReference type="ARBA" id="ARBA00022833"/>
    </source>
</evidence>
<accession>A0A0M0JIT1</accession>
<sequence>MKCSTPKGTTDARSSMSDESEAFVFMDDAPEQGVALPELSMITTVNEELSESESSGMRLETFSDPGMGQPTHPYGQQPYGAPSSSMVAMDGPSAPEEDLPERLKELVDLIAKRAPWKPQEHEIALLLMYKDHPQLARVPRRPEADKYLARGPCVFFVDKSMTADGKKRKSESTSEAGGSSKDEKWIKGTSTSATGGSLDKKVPPNAMFSAVIRKSGGFSAVLRKSGGFTPDDKKEYGPRSIGHYCLGYTEEHDNFDDGCVEDRIRTLRVGRNKEMFQPCTPTTWLVHCMPTTERERDDAESPGAPDQPDTTSGSPMATGSVGPHVLSGDLRVKGSATIESDLTVWGTLRHDGGALVSGRGDHAEYLRKYDEEEELNGGDVVALVGDDDGVQKASHRARGSTTAVWMVVTTEPQMLGNAPEPGQERLWVPLVFSGQVPVRVEGRPAVDSYLVPSGQENGKARALTSDEEPANVLGQVVDAQQRDGRVMARVQPGMGIEPLRRWEGEQRREQREQRLREEREHERADAQNALHLTAAGAAPVQPWLMPSPVPHWQRGVVAIGVRKSLAPDDNALIGSGWIVDLDRGLLCTCAHVAIDCFHASPLDPKDYGLAIGVGIGERVRWVRRAKLLLVSQPPLEPRYPHPIPATWTDAAEAREMILYNDERIDLAVLQLCEWTGGPLQGLASELPWHRDGEPAGALPLGRSSEPELVEGHELVLLGYGQSRKQGGNDMGFGAERTSTTCRGHYAGRFETDISGAWLKLGVTIYSGHSGGPVVNASSGAVVGWAVHSVLDLGPNGKARPIEALEKPLRAVLDHIQCEPIGQPARERLRGQLECRPMHNAPPPPPRPSPRADEGEHAAGTAGCTRRPERIGWACGTCTLSNDPGAIRCAVCDAERREDERAVSSSPWACSTCTLLNEPTASRCAVCNAMRGSSLPAAATLAVQAGGGGSSLAGGMAGGSGGQEGSAFDFTAMAMQARAAAAEGERVHTERERELARTAALLVDNQQRAAQRVRAHALKDGLALLGNMRSMVPTQAEEAPSIAQRGPDQRNEPVVGQAVLYDASGHLGGCKFRPARVLAVHPELEQPSAPPHLLLCLEDGVFNRQVEIVLSRPTPSGRLVDADADSPLPTAGATEAEADTRGQSMEQRLRAAQADAREKTRRAQEAKAREKEALSAERERRMSADPECRGTLNAAQLLDVRINSSACTLFGCSRQRSERQQAWRNHSCSACPQRGPIYGLRYHCSAIGEDLCEPCWQNLPTPDLQDMYTLAARHPVRGSWPWDEPGMLDEKTDSFSSVTPSVAKLNRAGHKYKLFQGWGFTGGPAFMTKVNVKMAGTGEELCAATCTWRGDHERKDEAIEEAWRQLLEKDTCKLLQVIDERDAQETAGCGAGGGSAGEEFATGAMRRLHERALKLSFDGDDGLTRVICAPDLEWSSAVVNYSSAEETAEGGEARFRVRTTLLSCKGEPSITGAVAASGRTAKHAAAERACAFVDRVVDALSDSSYAFGYAQLQQLLNALRTSGSGMAQGAFKELLHVIAMRIKRSLEPVWVGRSGDADTYLRYELIPSVPRIEMACLHATEPLERSLERSSVTFLLVDGEPTFYGEPAAGREAAEQSAAEAALIFICVQTARLKTEEMRA</sequence>
<dbReference type="PROSITE" id="PS01358">
    <property type="entry name" value="ZF_RANBP2_1"/>
    <property type="match status" value="1"/>
</dbReference>
<protein>
    <recommendedName>
        <fullName evidence="6">RanBP2-type domain-containing protein</fullName>
    </recommendedName>
</protein>
<gene>
    <name evidence="7" type="ORF">Ctob_006500</name>
</gene>
<keyword evidence="1" id="KW-0479">Metal-binding</keyword>
<dbReference type="Pfam" id="PF00641">
    <property type="entry name" value="Zn_ribbon_RanBP"/>
    <property type="match status" value="2"/>
</dbReference>
<feature type="region of interest" description="Disordered" evidence="5">
    <location>
        <begin position="164"/>
        <end position="200"/>
    </location>
</feature>